<sequence>MKTIDSNTIVAAGNTSMNEQVCRTLAKYLRLPASRIVVPKNADKYHNQFDRIAQDDSLEEVFNLMWNLNVTGLEDKTIGCTPHHQRSLSNTLDTTIQDLAKLLKNDRVQYTELGPEPAKTRHIINQLVNFGIRVDNYTAVDINPNSQSLMRSQLVDILPPENIDYAQSLFEELSDTDYRVPGTRNLVTMLGFEEGNDHPRSVASLLESVLESGDVFLSEMQLLPRLDWSPIYNFYQSEVMRRFSRVALERTYGNLRSDYGFYLIPLALNHVGVQTMVAVTAETIHDADPELDGTVFVTNYCIKYSADEYIASREASGNVKVLAQHTTADGSVAFQISQKI</sequence>
<evidence type="ECO:0000313" key="1">
    <source>
        <dbReference type="EMBL" id="ASU79049.1"/>
    </source>
</evidence>
<accession>A0A099D5F4</accession>
<dbReference type="Proteomes" id="UP000215043">
    <property type="component" value="Chromosome"/>
</dbReference>
<dbReference type="eggNOG" id="ENOG5031CZA">
    <property type="taxonomic scope" value="Bacteria"/>
</dbReference>
<evidence type="ECO:0000313" key="2">
    <source>
        <dbReference type="EMBL" id="KGI81176.1"/>
    </source>
</evidence>
<keyword evidence="3" id="KW-1185">Reference proteome</keyword>
<gene>
    <name evidence="1" type="ORF">CDG81_12990</name>
    <name evidence="2" type="ORF">IL38_13095</name>
</gene>
<name>A0A099D5F4_9ACTN</name>
<evidence type="ECO:0008006" key="5">
    <source>
        <dbReference type="Google" id="ProtNLM"/>
    </source>
</evidence>
<dbReference type="Proteomes" id="UP000029737">
    <property type="component" value="Unassembled WGS sequence"/>
</dbReference>
<protein>
    <recommendedName>
        <fullName evidence="5">Histidine-specific methyltransferase SAM-dependent domain-containing protein</fullName>
    </recommendedName>
</protein>
<reference evidence="1 4" key="2">
    <citation type="submission" date="2017-08" db="EMBL/GenBank/DDBJ databases">
        <title>The complete genome sequence of moderately halophilic actinomycete Actinopolyspora erythraea YIM 90600, the producer of novel erythromycin, novel actinopolysporins A-C and tubercidin.</title>
        <authorList>
            <person name="Yin M."/>
            <person name="Tang S."/>
        </authorList>
    </citation>
    <scope>NUCLEOTIDE SEQUENCE [LARGE SCALE GENOMIC DNA]</scope>
    <source>
        <strain evidence="1 4">YIM 90600</strain>
    </source>
</reference>
<evidence type="ECO:0000313" key="3">
    <source>
        <dbReference type="Proteomes" id="UP000029737"/>
    </source>
</evidence>
<dbReference type="KEGG" id="aey:CDG81_12990"/>
<dbReference type="AlphaFoldDB" id="A0A099D5F4"/>
<dbReference type="EMBL" id="JPMV01000021">
    <property type="protein sequence ID" value="KGI81176.1"/>
    <property type="molecule type" value="Genomic_DNA"/>
</dbReference>
<reference evidence="2 3" key="1">
    <citation type="journal article" date="2014" name="PLoS ONE">
        <title>Identification and Characterization of a New Erythromycin Biosynthetic Gene Cluster in Actinopolyspora erythraea YIM90600, a Novel Erythronolide-Producing Halophilic Actinomycete Isolated from Salt Field.</title>
        <authorList>
            <person name="Chen D."/>
            <person name="Feng J."/>
            <person name="Huang L."/>
            <person name="Zhang Q."/>
            <person name="Wu J."/>
            <person name="Zhu X."/>
            <person name="Duan Y."/>
            <person name="Xu Z."/>
        </authorList>
    </citation>
    <scope>NUCLEOTIDE SEQUENCE [LARGE SCALE GENOMIC DNA]</scope>
    <source>
        <strain evidence="2 3">YIM90600</strain>
    </source>
</reference>
<evidence type="ECO:0000313" key="4">
    <source>
        <dbReference type="Proteomes" id="UP000215043"/>
    </source>
</evidence>
<proteinExistence type="predicted"/>
<dbReference type="EMBL" id="CP022752">
    <property type="protein sequence ID" value="ASU79049.1"/>
    <property type="molecule type" value="Genomic_DNA"/>
</dbReference>
<dbReference type="RefSeq" id="WP_043573688.1">
    <property type="nucleotide sequence ID" value="NZ_CP022752.1"/>
</dbReference>
<dbReference type="OrthoDB" id="7672126at2"/>
<dbReference type="HOGENOM" id="CLU_828648_0_0_11"/>
<organism evidence="1 4">
    <name type="scientific">Actinopolyspora erythraea</name>
    <dbReference type="NCBI Taxonomy" id="414996"/>
    <lineage>
        <taxon>Bacteria</taxon>
        <taxon>Bacillati</taxon>
        <taxon>Actinomycetota</taxon>
        <taxon>Actinomycetes</taxon>
        <taxon>Actinopolysporales</taxon>
        <taxon>Actinopolysporaceae</taxon>
        <taxon>Actinopolyspora</taxon>
    </lineage>
</organism>